<evidence type="ECO:0000313" key="3">
    <source>
        <dbReference type="EMBL" id="APE45402.1"/>
    </source>
</evidence>
<proteinExistence type="predicted"/>
<organism evidence="3 4">
    <name type="scientific">Sulfitobacter alexandrii</name>
    <dbReference type="NCBI Taxonomy" id="1917485"/>
    <lineage>
        <taxon>Bacteria</taxon>
        <taxon>Pseudomonadati</taxon>
        <taxon>Pseudomonadota</taxon>
        <taxon>Alphaproteobacteria</taxon>
        <taxon>Rhodobacterales</taxon>
        <taxon>Roseobacteraceae</taxon>
        <taxon>Sulfitobacter</taxon>
    </lineage>
</organism>
<dbReference type="EMBL" id="CP018076">
    <property type="protein sequence ID" value="APE45402.1"/>
    <property type="molecule type" value="Genomic_DNA"/>
</dbReference>
<dbReference type="STRING" id="1917485.BOO69_09725"/>
<keyword evidence="1" id="KW-0472">Membrane</keyword>
<feature type="transmembrane region" description="Helical" evidence="1">
    <location>
        <begin position="74"/>
        <end position="92"/>
    </location>
</feature>
<keyword evidence="1" id="KW-1133">Transmembrane helix</keyword>
<keyword evidence="4" id="KW-1185">Reference proteome</keyword>
<dbReference type="Pfam" id="PF24801">
    <property type="entry name" value="FNIII-A_GpJ"/>
    <property type="match status" value="1"/>
</dbReference>
<dbReference type="Proteomes" id="UP000181897">
    <property type="component" value="Chromosome"/>
</dbReference>
<protein>
    <recommendedName>
        <fullName evidence="2">Tip attachment protein J HDII-ins2 domain-containing protein</fullName>
    </recommendedName>
</protein>
<accession>A0A1J0WM67</accession>
<name>A0A1J0WM67_9RHOB</name>
<evidence type="ECO:0000313" key="4">
    <source>
        <dbReference type="Proteomes" id="UP000181897"/>
    </source>
</evidence>
<dbReference type="InterPro" id="IPR055385">
    <property type="entry name" value="GpJ_HDII-ins2"/>
</dbReference>
<sequence length="1086" mass="116621">MGRKEIEAPHGLTVAEIVALALPGFREPRKGLRVLLVTDKGAAVVDPAYWSSLRPAPHARVVIRTIPGKDALRSVLLAVVSIAAFALAPYLAPTLGITGEIGVSLLRSGLTIVGQLLVNALIPPTQPESEERRNVYNIDGWRNEARPGAPVPYLFGKHRYAPPFAASSWTEVVGDQQYVRALFCLGYGPLRISDLRIGDTPISDYEDVDVEIREGREDDLPIGLYPEQVLEENAGVQLVRPKPRDLTGEIIPGSVGVETPVTRFTASNSTEASVILAYPTGLFAIDDKGRVAPRSVSVRIRARLNGEGVWQDVVTLAITAKKQEGFLRQHRWVLPTRGRWQIEVTRMTDDSTSTQASDKVVLSGIQSIRPEYPINFDKPLALVAIRVRATYQLNGPLNAFNALIEREALIHEEGAWVTGYGRTPASAYVAALTGPMNPFPAASSAIDWDQIADWHDWCVEKGLKYDRVHDGQETLGEMLLAICAAGRASPRHDGVKWGVVIDRPQALVVDHINPRNSDQFEWSRSYFNPPDGVRVRFLDETNNYEEAEMVIPWPGHVGEIRLTETMEMPGKTDPVEIYIEARRRMYELIYRPDSFSAMQSGRARVVTRGDLVMGSFDVLDRTQLAARVKTVTGALVELDEEIAAGDAYGIRFRVFADAEDGVGTSVISKIAPTDAPTRAIRLLDRSAVPTVGEIVHLGPVSTQSLPLRVRGIEGAEDFNARVMMVAAAPEIDTLTDAEVVPEWDGRIGEIIDQTAVVPAVPVFVSVASGVVGTGDAGGFEVGLQAGSGSTALVDTFELDHRLTSSGVWTTETIPAAAGGVRLDVYEAGDEIEFRARALASTTPGAYTAVATLTIGEDDPAIPAALDGDVISVAGALGHAALIVAIPEADAPTQLQIYRVPAGNPLDRATHAIGSRLAVSAGSTLSYVDGDGTRVNLLGSADFNSADAWSLDSGWTIAGGKATFSPGSAGNLSQSVPLSAGTTYRVAFEVSGYVAGTVKPRLIGGTNVSGETVTANGLFLDRLTALSGNTEFKFLAQTTFEGSIEFVRLFAETPSCVVAGAWDYYVEPLNDENIAGPVSGPFTTTIY</sequence>
<evidence type="ECO:0000259" key="2">
    <source>
        <dbReference type="Pfam" id="PF24801"/>
    </source>
</evidence>
<keyword evidence="1" id="KW-0812">Transmembrane</keyword>
<dbReference type="AlphaFoldDB" id="A0A1J0WM67"/>
<feature type="domain" description="Tip attachment protein J HDII-ins2" evidence="2">
    <location>
        <begin position="258"/>
        <end position="369"/>
    </location>
</feature>
<gene>
    <name evidence="3" type="ORF">BOO69_09725</name>
</gene>
<evidence type="ECO:0000256" key="1">
    <source>
        <dbReference type="SAM" id="Phobius"/>
    </source>
</evidence>
<reference evidence="3 4" key="1">
    <citation type="submission" date="2016-11" db="EMBL/GenBank/DDBJ databases">
        <title>Complete genome sequence of Sulfitobacter sp. AM1-D1, a toxic bacteria associated with marine dinoflagellate Alexandrium minutum in East China Sea.</title>
        <authorList>
            <person name="Yang Q."/>
            <person name="Zhang X."/>
            <person name="Tian X."/>
        </authorList>
    </citation>
    <scope>NUCLEOTIDE SEQUENCE [LARGE SCALE GENOMIC DNA]</scope>
    <source>
        <strain evidence="3 4">AM1-D1</strain>
    </source>
</reference>
<dbReference type="KEGG" id="suam:BOO69_09725"/>